<dbReference type="OrthoDB" id="3217947at2"/>
<dbReference type="RefSeq" id="WP_132421651.1">
    <property type="nucleotide sequence ID" value="NZ_SMFZ01000001.1"/>
</dbReference>
<dbReference type="InterPro" id="IPR050482">
    <property type="entry name" value="Sensor_HK_TwoCompSys"/>
</dbReference>
<dbReference type="PANTHER" id="PTHR24421">
    <property type="entry name" value="NITRATE/NITRITE SENSOR PROTEIN NARX-RELATED"/>
    <property type="match status" value="1"/>
</dbReference>
<protein>
    <submittedName>
        <fullName evidence="6">Histidine kinase</fullName>
    </submittedName>
</protein>
<dbReference type="CDD" id="cd16917">
    <property type="entry name" value="HATPase_UhpB-NarQ-NarX-like"/>
    <property type="match status" value="1"/>
</dbReference>
<accession>A0A4R1HV93</accession>
<sequence length="681" mass="71539">MTTGSDERPAATLPLPNGLAYAVTALYVASALALLGSIAWSGASWGDALTAHQLHNVDLAAVLGVVILRRQPGHVIGWLLVAVGAFEWPLLLSRAYHFLDLPGGAAVEDRLSGLFVPATACLLIGIPQLFPDGRLLSRRWRPLAAFGLLASAYLTVLFLVVPPDLQLGDQPWPIELGFPLIGVTALASLVPAFLRFRRSRGGERQQFKWVIYGLAFSGVLLAVGSAQISDVGESLSNSVLTLVAQGIIPIAFAVAVLRYRLYDIDVVINKTVVFVALAAFITAVYAGIVVGLGRLLPIDSGDLGLSIAATAVVAVAFEPVRARVQHAANRLVYGRRATPYEALAAMTAHLGRAADPDTALAEAARLLAEGTGAARAAVWVARDGRLEPVGTAGGPGAGSVPLDGSALPRLPGADLVAPVHDEGRLVGALSLAKRPGEGVSTADRKLVGELAGQARLLLTNTRLRTRLRERLDELRASRRRLLAAQDGARHTLERDLHDGAQQEVVACKIRIGLARTIAAREGATELAERLERTAVVADRVVDTLRDVARGIYPPLLEAEGLGAALRAQTRRADLAVTVLDRGTGRASREIESTAYFCALEALQNTARHSGAAHAHVELDGGDATLTLTATDDGAGFDPDRTPRGDGLTTMLDRADAAGGTLAVESRPGHGTTITLVLPTAG</sequence>
<reference evidence="6 7" key="1">
    <citation type="submission" date="2019-03" db="EMBL/GenBank/DDBJ databases">
        <title>Sequencing the genomes of 1000 actinobacteria strains.</title>
        <authorList>
            <person name="Klenk H.-P."/>
        </authorList>
    </citation>
    <scope>NUCLEOTIDE SEQUENCE [LARGE SCALE GENOMIC DNA]</scope>
    <source>
        <strain evidence="6 7">DSM 44969</strain>
    </source>
</reference>
<evidence type="ECO:0000256" key="1">
    <source>
        <dbReference type="ARBA" id="ARBA00022679"/>
    </source>
</evidence>
<dbReference type="Pfam" id="PF02518">
    <property type="entry name" value="HATPase_c"/>
    <property type="match status" value="1"/>
</dbReference>
<dbReference type="EMBL" id="SMFZ01000001">
    <property type="protein sequence ID" value="TCK25341.1"/>
    <property type="molecule type" value="Genomic_DNA"/>
</dbReference>
<dbReference type="PROSITE" id="PS50109">
    <property type="entry name" value="HIS_KIN"/>
    <property type="match status" value="1"/>
</dbReference>
<keyword evidence="4" id="KW-0812">Transmembrane</keyword>
<evidence type="ECO:0000256" key="4">
    <source>
        <dbReference type="SAM" id="Phobius"/>
    </source>
</evidence>
<gene>
    <name evidence="6" type="ORF">EV378_1145</name>
</gene>
<evidence type="ECO:0000256" key="2">
    <source>
        <dbReference type="ARBA" id="ARBA00022777"/>
    </source>
</evidence>
<dbReference type="InterPro" id="IPR036890">
    <property type="entry name" value="HATPase_C_sf"/>
</dbReference>
<feature type="transmembrane region" description="Helical" evidence="4">
    <location>
        <begin position="240"/>
        <end position="259"/>
    </location>
</feature>
<keyword evidence="4" id="KW-0472">Membrane</keyword>
<dbReference type="InterPro" id="IPR005467">
    <property type="entry name" value="His_kinase_dom"/>
</dbReference>
<dbReference type="Gene3D" id="3.30.450.40">
    <property type="match status" value="1"/>
</dbReference>
<feature type="transmembrane region" description="Helical" evidence="4">
    <location>
        <begin position="20"/>
        <end position="40"/>
    </location>
</feature>
<comment type="caution">
    <text evidence="6">The sequence shown here is derived from an EMBL/GenBank/DDBJ whole genome shotgun (WGS) entry which is preliminary data.</text>
</comment>
<organism evidence="6 7">
    <name type="scientific">Pseudonocardia endophytica</name>
    <dbReference type="NCBI Taxonomy" id="401976"/>
    <lineage>
        <taxon>Bacteria</taxon>
        <taxon>Bacillati</taxon>
        <taxon>Actinomycetota</taxon>
        <taxon>Actinomycetes</taxon>
        <taxon>Pseudonocardiales</taxon>
        <taxon>Pseudonocardiaceae</taxon>
        <taxon>Pseudonocardia</taxon>
    </lineage>
</organism>
<keyword evidence="3" id="KW-0902">Two-component regulatory system</keyword>
<feature type="transmembrane region" description="Helical" evidence="4">
    <location>
        <begin position="111"/>
        <end position="130"/>
    </location>
</feature>
<feature type="transmembrane region" description="Helical" evidence="4">
    <location>
        <begin position="209"/>
        <end position="228"/>
    </location>
</feature>
<dbReference type="GO" id="GO:0000155">
    <property type="term" value="F:phosphorelay sensor kinase activity"/>
    <property type="evidence" value="ECO:0007669"/>
    <property type="project" value="InterPro"/>
</dbReference>
<dbReference type="SUPFAM" id="SSF55781">
    <property type="entry name" value="GAF domain-like"/>
    <property type="match status" value="1"/>
</dbReference>
<dbReference type="AlphaFoldDB" id="A0A4R1HV93"/>
<evidence type="ECO:0000313" key="6">
    <source>
        <dbReference type="EMBL" id="TCK25341.1"/>
    </source>
</evidence>
<name>A0A4R1HV93_PSEEN</name>
<keyword evidence="2 6" id="KW-0418">Kinase</keyword>
<dbReference type="InterPro" id="IPR011712">
    <property type="entry name" value="Sig_transdc_His_kin_sub3_dim/P"/>
</dbReference>
<feature type="transmembrane region" description="Helical" evidence="4">
    <location>
        <begin position="271"/>
        <end position="291"/>
    </location>
</feature>
<dbReference type="GO" id="GO:0016020">
    <property type="term" value="C:membrane"/>
    <property type="evidence" value="ECO:0007669"/>
    <property type="project" value="InterPro"/>
</dbReference>
<keyword evidence="7" id="KW-1185">Reference proteome</keyword>
<dbReference type="InterPro" id="IPR029016">
    <property type="entry name" value="GAF-like_dom_sf"/>
</dbReference>
<evidence type="ECO:0000256" key="3">
    <source>
        <dbReference type="ARBA" id="ARBA00023012"/>
    </source>
</evidence>
<dbReference type="GO" id="GO:0046983">
    <property type="term" value="F:protein dimerization activity"/>
    <property type="evidence" value="ECO:0007669"/>
    <property type="project" value="InterPro"/>
</dbReference>
<proteinExistence type="predicted"/>
<dbReference type="Pfam" id="PF07730">
    <property type="entry name" value="HisKA_3"/>
    <property type="match status" value="1"/>
</dbReference>
<feature type="transmembrane region" description="Helical" evidence="4">
    <location>
        <begin position="75"/>
        <end position="91"/>
    </location>
</feature>
<dbReference type="Gene3D" id="3.30.565.10">
    <property type="entry name" value="Histidine kinase-like ATPase, C-terminal domain"/>
    <property type="match status" value="1"/>
</dbReference>
<dbReference type="Proteomes" id="UP000295560">
    <property type="component" value="Unassembled WGS sequence"/>
</dbReference>
<keyword evidence="1" id="KW-0808">Transferase</keyword>
<keyword evidence="4" id="KW-1133">Transmembrane helix</keyword>
<feature type="domain" description="Histidine kinase" evidence="5">
    <location>
        <begin position="600"/>
        <end position="681"/>
    </location>
</feature>
<dbReference type="SUPFAM" id="SSF55874">
    <property type="entry name" value="ATPase domain of HSP90 chaperone/DNA topoisomerase II/histidine kinase"/>
    <property type="match status" value="1"/>
</dbReference>
<evidence type="ECO:0000313" key="7">
    <source>
        <dbReference type="Proteomes" id="UP000295560"/>
    </source>
</evidence>
<feature type="transmembrane region" description="Helical" evidence="4">
    <location>
        <begin position="142"/>
        <end position="161"/>
    </location>
</feature>
<feature type="transmembrane region" description="Helical" evidence="4">
    <location>
        <begin position="176"/>
        <end position="197"/>
    </location>
</feature>
<evidence type="ECO:0000259" key="5">
    <source>
        <dbReference type="PROSITE" id="PS50109"/>
    </source>
</evidence>
<dbReference type="InterPro" id="IPR003594">
    <property type="entry name" value="HATPase_dom"/>
</dbReference>